<evidence type="ECO:0000313" key="2">
    <source>
        <dbReference type="Proteomes" id="UP000594261"/>
    </source>
</evidence>
<dbReference type="EMBL" id="LRBV02000004">
    <property type="status" value="NOT_ANNOTATED_CDS"/>
    <property type="molecule type" value="Genomic_DNA"/>
</dbReference>
<dbReference type="SUPFAM" id="SSF53756">
    <property type="entry name" value="UDP-Glycosyltransferase/glycogen phosphorylase"/>
    <property type="match status" value="1"/>
</dbReference>
<dbReference type="AlphaFoldDB" id="A0A7N2LIW5"/>
<keyword evidence="2" id="KW-1185">Reference proteome</keyword>
<dbReference type="InterPro" id="IPR050481">
    <property type="entry name" value="UDP-glycosyltransf_plant"/>
</dbReference>
<dbReference type="EnsemblPlants" id="QL04p063311:mrna">
    <property type="protein sequence ID" value="QL04p063311:mrna:CDS:1"/>
    <property type="gene ID" value="QL04p063311"/>
</dbReference>
<evidence type="ECO:0000313" key="1">
    <source>
        <dbReference type="EnsemblPlants" id="QL04p063311:mrna:CDS:1"/>
    </source>
</evidence>
<proteinExistence type="predicted"/>
<dbReference type="Proteomes" id="UP000594261">
    <property type="component" value="Chromosome 4"/>
</dbReference>
<dbReference type="Gene3D" id="3.40.50.2000">
    <property type="entry name" value="Glycogen Phosphorylase B"/>
    <property type="match status" value="1"/>
</dbReference>
<dbReference type="InParanoid" id="A0A7N2LIW5"/>
<dbReference type="PANTHER" id="PTHR48048:SF83">
    <property type="entry name" value="GLYCOSYLTRANSFERASE"/>
    <property type="match status" value="1"/>
</dbReference>
<reference evidence="1 2" key="1">
    <citation type="journal article" date="2016" name="G3 (Bethesda)">
        <title>First Draft Assembly and Annotation of the Genome of a California Endemic Oak Quercus lobata Nee (Fagaceae).</title>
        <authorList>
            <person name="Sork V.L."/>
            <person name="Fitz-Gibbon S.T."/>
            <person name="Puiu D."/>
            <person name="Crepeau M."/>
            <person name="Gugger P.F."/>
            <person name="Sherman R."/>
            <person name="Stevens K."/>
            <person name="Langley C.H."/>
            <person name="Pellegrini M."/>
            <person name="Salzberg S.L."/>
        </authorList>
    </citation>
    <scope>NUCLEOTIDE SEQUENCE [LARGE SCALE GENOMIC DNA]</scope>
    <source>
        <strain evidence="1 2">cv. SW786</strain>
    </source>
</reference>
<dbReference type="PANTHER" id="PTHR48048">
    <property type="entry name" value="GLYCOSYLTRANSFERASE"/>
    <property type="match status" value="1"/>
</dbReference>
<sequence length="120" mass="13464">MKRAELVFIPAPGIGHLVSKILFAKQLLDQDNRFSITVLIIKRAYGTNMDAYIHSLVASESRIKLIHLPQVDPPPQELYLRSVEKYIADLIESHKTHVKEAIINQVLPNSSSIPIPTAID</sequence>
<organism evidence="1 2">
    <name type="scientific">Quercus lobata</name>
    <name type="common">Valley oak</name>
    <dbReference type="NCBI Taxonomy" id="97700"/>
    <lineage>
        <taxon>Eukaryota</taxon>
        <taxon>Viridiplantae</taxon>
        <taxon>Streptophyta</taxon>
        <taxon>Embryophyta</taxon>
        <taxon>Tracheophyta</taxon>
        <taxon>Spermatophyta</taxon>
        <taxon>Magnoliopsida</taxon>
        <taxon>eudicotyledons</taxon>
        <taxon>Gunneridae</taxon>
        <taxon>Pentapetalae</taxon>
        <taxon>rosids</taxon>
        <taxon>fabids</taxon>
        <taxon>Fagales</taxon>
        <taxon>Fagaceae</taxon>
        <taxon>Quercus</taxon>
    </lineage>
</organism>
<protein>
    <submittedName>
        <fullName evidence="1">Uncharacterized protein</fullName>
    </submittedName>
</protein>
<reference evidence="1" key="2">
    <citation type="submission" date="2021-01" db="UniProtKB">
        <authorList>
            <consortium name="EnsemblPlants"/>
        </authorList>
    </citation>
    <scope>IDENTIFICATION</scope>
</reference>
<dbReference type="Gramene" id="QL04p063311:mrna">
    <property type="protein sequence ID" value="QL04p063311:mrna:CDS:1"/>
    <property type="gene ID" value="QL04p063311"/>
</dbReference>
<name>A0A7N2LIW5_QUELO</name>
<dbReference type="GO" id="GO:0035251">
    <property type="term" value="F:UDP-glucosyltransferase activity"/>
    <property type="evidence" value="ECO:0007669"/>
    <property type="project" value="InterPro"/>
</dbReference>
<accession>A0A7N2LIW5</accession>